<dbReference type="PANTHER" id="PTHR43628">
    <property type="entry name" value="ACTIVATOR OF C KINASE PROTEIN 1-RELATED"/>
    <property type="match status" value="1"/>
</dbReference>
<name>A0A2Z5ABR0_9PSED</name>
<dbReference type="SMART" id="SM00671">
    <property type="entry name" value="SEL1"/>
    <property type="match status" value="5"/>
</dbReference>
<evidence type="ECO:0000313" key="2">
    <source>
        <dbReference type="Proteomes" id="UP000250579"/>
    </source>
</evidence>
<dbReference type="InterPro" id="IPR052945">
    <property type="entry name" value="Mitotic_Regulator"/>
</dbReference>
<accession>A0A2Z5ABR0</accession>
<dbReference type="Proteomes" id="UP000250579">
    <property type="component" value="Chromosome"/>
</dbReference>
<dbReference type="InterPro" id="IPR011990">
    <property type="entry name" value="TPR-like_helical_dom_sf"/>
</dbReference>
<dbReference type="AlphaFoldDB" id="A0A2Z5ABR0"/>
<dbReference type="Pfam" id="PF08238">
    <property type="entry name" value="Sel1"/>
    <property type="match status" value="4"/>
</dbReference>
<proteinExistence type="predicted"/>
<organism evidence="1 2">
    <name type="scientific">Pseudomonas oryzihabitans</name>
    <dbReference type="NCBI Taxonomy" id="47885"/>
    <lineage>
        <taxon>Bacteria</taxon>
        <taxon>Pseudomonadati</taxon>
        <taxon>Pseudomonadota</taxon>
        <taxon>Gammaproteobacteria</taxon>
        <taxon>Pseudomonadales</taxon>
        <taxon>Pseudomonadaceae</taxon>
        <taxon>Pseudomonas</taxon>
    </lineage>
</organism>
<evidence type="ECO:0000313" key="1">
    <source>
        <dbReference type="EMBL" id="AXA66801.1"/>
    </source>
</evidence>
<dbReference type="EMBL" id="CP022198">
    <property type="protein sequence ID" value="AXA66801.1"/>
    <property type="molecule type" value="Genomic_DNA"/>
</dbReference>
<dbReference type="SUPFAM" id="SSF81901">
    <property type="entry name" value="HCP-like"/>
    <property type="match status" value="1"/>
</dbReference>
<reference evidence="1 2" key="1">
    <citation type="submission" date="2017-06" db="EMBL/GenBank/DDBJ databases">
        <title>Evolution towards high GC content and high-temperature stress adaptation in endophytic Pseudomonas oryzihabitans impacted its plant-growth promoting traits.</title>
        <authorList>
            <person name="Nascimento F.X."/>
        </authorList>
    </citation>
    <scope>NUCLEOTIDE SEQUENCE [LARGE SCALE GENOMIC DNA]</scope>
    <source>
        <strain evidence="1 2">MS8</strain>
    </source>
</reference>
<dbReference type="PANTHER" id="PTHR43628:SF1">
    <property type="entry name" value="CHITIN SYNTHASE REGULATORY FACTOR 2-RELATED"/>
    <property type="match status" value="1"/>
</dbReference>
<dbReference type="InterPro" id="IPR006597">
    <property type="entry name" value="Sel1-like"/>
</dbReference>
<gene>
    <name evidence="1" type="ORF">CE139_13550</name>
</gene>
<evidence type="ECO:0008006" key="3">
    <source>
        <dbReference type="Google" id="ProtNLM"/>
    </source>
</evidence>
<dbReference type="Gene3D" id="1.25.40.10">
    <property type="entry name" value="Tetratricopeptide repeat domain"/>
    <property type="match status" value="2"/>
</dbReference>
<sequence length="289" mass="30895">MADGNYSLAFTEYNRHAERNALAQFSLGLIEQNGWGRSPDAIRACMWFSRAARSGIPAAKQFFGTCLSQGIGNPVDGPAAIQWYKAAADQGLASAACDAGKLLIAGKVVPQDVAQGLALCTGAAQAESTPAMMSLAAMYSEGGIVAQDLTLARFWYTEAAERRVLEAQFRLGLMLSEGLGGDADLAKARFWLEHAAAEGYAPAYLPTAILYANAPLDPSTGALSPADLAKIYMWNSAAKAITQDPSQLAEISRIEALTLKVMPPQWKLDLDQRVAAHLKKFNETQDAPL</sequence>
<protein>
    <recommendedName>
        <fullName evidence="3">Sel1 repeat family protein</fullName>
    </recommendedName>
</protein>